<comment type="caution">
    <text evidence="1">The sequence shown here is derived from an EMBL/GenBank/DDBJ whole genome shotgun (WGS) entry which is preliminary data.</text>
</comment>
<evidence type="ECO:0000313" key="1">
    <source>
        <dbReference type="EMBL" id="KAJ3475536.1"/>
    </source>
</evidence>
<keyword evidence="2" id="KW-1185">Reference proteome</keyword>
<proteinExistence type="predicted"/>
<dbReference type="Proteomes" id="UP001148737">
    <property type="component" value="Unassembled WGS sequence"/>
</dbReference>
<sequence>MKLKFRLQPVPQQAAHLATSCEASELDFIHVEDPTKAKDAATQRKIRRHVMRSTRGGRAASSHRRTQSDLASLVPTPTAAEFDYFKVCTRFECLFRSMDMVSEGLLAMTVADMSYHSQLTVGDDLDHLRNLPIYSHDRPINGIAQYTDSINLVRESITGLHNEPSRNAVIGTIVCLAYLDMRVGNCGRCKMHLDGLVKVVELCGGLEAIESSPPIRQALFVADILDSAIMDSLPRFELPRDPPFIPPGFVPKPGERMINCLASLRSPTPSDQAARGVVESALKSASQLGFLLNRFGAQGQMSINLLLPVCKITHDVLSLPSLPGASRSSSRSSSVSSLNHEVDLHTTPACAMAELVRITVLSMVRIIMAKTSGDDLYCANSPSHILRQLLQQTADKDWKKCNDIRLWILATQTLLERGPLRHWLLDEIVRVTSLLSIKSYKAVVTCLQKVVWIDKLITQEMAQLKLDIEGLLSGPRGPSSTAS</sequence>
<evidence type="ECO:0000313" key="2">
    <source>
        <dbReference type="Proteomes" id="UP001148737"/>
    </source>
</evidence>
<gene>
    <name evidence="1" type="ORF">NLG97_g9423</name>
</gene>
<name>A0ACC1QJ13_9HYPO</name>
<reference evidence="1" key="1">
    <citation type="submission" date="2022-07" db="EMBL/GenBank/DDBJ databases">
        <title>Genome Sequence of Lecanicillium saksenae.</title>
        <authorList>
            <person name="Buettner E."/>
        </authorList>
    </citation>
    <scope>NUCLEOTIDE SEQUENCE</scope>
    <source>
        <strain evidence="1">VT-O1</strain>
    </source>
</reference>
<dbReference type="EMBL" id="JANAKD010001942">
    <property type="protein sequence ID" value="KAJ3475536.1"/>
    <property type="molecule type" value="Genomic_DNA"/>
</dbReference>
<accession>A0ACC1QJ13</accession>
<organism evidence="1 2">
    <name type="scientific">Lecanicillium saksenae</name>
    <dbReference type="NCBI Taxonomy" id="468837"/>
    <lineage>
        <taxon>Eukaryota</taxon>
        <taxon>Fungi</taxon>
        <taxon>Dikarya</taxon>
        <taxon>Ascomycota</taxon>
        <taxon>Pezizomycotina</taxon>
        <taxon>Sordariomycetes</taxon>
        <taxon>Hypocreomycetidae</taxon>
        <taxon>Hypocreales</taxon>
        <taxon>Cordycipitaceae</taxon>
        <taxon>Lecanicillium</taxon>
    </lineage>
</organism>
<protein>
    <submittedName>
        <fullName evidence="1">Uncharacterized protein</fullName>
    </submittedName>
</protein>